<dbReference type="Gene3D" id="1.10.630.10">
    <property type="entry name" value="Cytochrome P450"/>
    <property type="match status" value="1"/>
</dbReference>
<evidence type="ECO:0000256" key="6">
    <source>
        <dbReference type="ARBA" id="ARBA00023163"/>
    </source>
</evidence>
<comment type="subcellular location">
    <subcellularLocation>
        <location evidence="1">Nucleus</location>
    </subcellularLocation>
</comment>
<dbReference type="STRING" id="2018661.A0A2A2K053"/>
<keyword evidence="7" id="KW-0408">Iron</keyword>
<evidence type="ECO:0000256" key="7">
    <source>
        <dbReference type="RuleBase" id="RU000461"/>
    </source>
</evidence>
<dbReference type="InterPro" id="IPR001128">
    <property type="entry name" value="Cyt_P450"/>
</dbReference>
<keyword evidence="7" id="KW-0349">Heme</keyword>
<evidence type="ECO:0000256" key="1">
    <source>
        <dbReference type="ARBA" id="ARBA00004123"/>
    </source>
</evidence>
<evidence type="ECO:0000256" key="5">
    <source>
        <dbReference type="ARBA" id="ARBA00023125"/>
    </source>
</evidence>
<evidence type="ECO:0000256" key="4">
    <source>
        <dbReference type="ARBA" id="ARBA00023033"/>
    </source>
</evidence>
<dbReference type="PRINTS" id="PR00359">
    <property type="entry name" value="BP450"/>
</dbReference>
<keyword evidence="6" id="KW-0804">Transcription</keyword>
<keyword evidence="5" id="KW-0238">DNA-binding</keyword>
<evidence type="ECO:0000256" key="2">
    <source>
        <dbReference type="ARBA" id="ARBA00010617"/>
    </source>
</evidence>
<dbReference type="GO" id="GO:0020037">
    <property type="term" value="F:heme binding"/>
    <property type="evidence" value="ECO:0007669"/>
    <property type="project" value="InterPro"/>
</dbReference>
<comment type="similarity">
    <text evidence="2 7">Belongs to the cytochrome P450 family.</text>
</comment>
<evidence type="ECO:0000256" key="3">
    <source>
        <dbReference type="ARBA" id="ARBA00023015"/>
    </source>
</evidence>
<dbReference type="GO" id="GO:0004497">
    <property type="term" value="F:monooxygenase activity"/>
    <property type="evidence" value="ECO:0007669"/>
    <property type="project" value="UniProtKB-KW"/>
</dbReference>
<dbReference type="SUPFAM" id="SSF46689">
    <property type="entry name" value="Homeodomain-like"/>
    <property type="match status" value="2"/>
</dbReference>
<dbReference type="Pfam" id="PF12833">
    <property type="entry name" value="HTH_18"/>
    <property type="match status" value="1"/>
</dbReference>
<dbReference type="InterPro" id="IPR050204">
    <property type="entry name" value="AraC_XylS_family_regulators"/>
</dbReference>
<keyword evidence="7" id="KW-0479">Metal-binding</keyword>
<feature type="domain" description="HTH araC/xylS-type" evidence="8">
    <location>
        <begin position="289"/>
        <end position="390"/>
    </location>
</feature>
<dbReference type="EMBL" id="LIAE01009970">
    <property type="protein sequence ID" value="PAV67262.1"/>
    <property type="molecule type" value="Genomic_DNA"/>
</dbReference>
<keyword evidence="10" id="KW-1185">Reference proteome</keyword>
<dbReference type="InterPro" id="IPR002397">
    <property type="entry name" value="Cyt_P450_B"/>
</dbReference>
<accession>A0A2A2K053</accession>
<organism evidence="9 10">
    <name type="scientific">Diploscapter pachys</name>
    <dbReference type="NCBI Taxonomy" id="2018661"/>
    <lineage>
        <taxon>Eukaryota</taxon>
        <taxon>Metazoa</taxon>
        <taxon>Ecdysozoa</taxon>
        <taxon>Nematoda</taxon>
        <taxon>Chromadorea</taxon>
        <taxon>Rhabditida</taxon>
        <taxon>Rhabditina</taxon>
        <taxon>Rhabditomorpha</taxon>
        <taxon>Rhabditoidea</taxon>
        <taxon>Rhabditidae</taxon>
        <taxon>Diploscapter</taxon>
    </lineage>
</organism>
<reference evidence="9 10" key="1">
    <citation type="journal article" date="2017" name="Curr. Biol.">
        <title>Genome architecture and evolution of a unichromosomal asexual nematode.</title>
        <authorList>
            <person name="Fradin H."/>
            <person name="Zegar C."/>
            <person name="Gutwein M."/>
            <person name="Lucas J."/>
            <person name="Kovtun M."/>
            <person name="Corcoran D."/>
            <person name="Baugh L.R."/>
            <person name="Kiontke K."/>
            <person name="Gunsalus K."/>
            <person name="Fitch D.H."/>
            <person name="Piano F."/>
        </authorList>
    </citation>
    <scope>NUCLEOTIDE SEQUENCE [LARGE SCALE GENOMIC DNA]</scope>
    <source>
        <strain evidence="9">PF1309</strain>
    </source>
</reference>
<dbReference type="AlphaFoldDB" id="A0A2A2K053"/>
<dbReference type="PROSITE" id="PS00086">
    <property type="entry name" value="CYTOCHROME_P450"/>
    <property type="match status" value="1"/>
</dbReference>
<dbReference type="Pfam" id="PF00067">
    <property type="entry name" value="p450"/>
    <property type="match status" value="1"/>
</dbReference>
<dbReference type="PANTHER" id="PTHR46796">
    <property type="entry name" value="HTH-TYPE TRANSCRIPTIONAL ACTIVATOR RHAS-RELATED"/>
    <property type="match status" value="1"/>
</dbReference>
<dbReference type="InterPro" id="IPR018060">
    <property type="entry name" value="HTH_AraC"/>
</dbReference>
<dbReference type="GO" id="GO:0005506">
    <property type="term" value="F:iron ion binding"/>
    <property type="evidence" value="ECO:0007669"/>
    <property type="project" value="InterPro"/>
</dbReference>
<dbReference type="SMART" id="SM00342">
    <property type="entry name" value="HTH_ARAC"/>
    <property type="match status" value="1"/>
</dbReference>
<comment type="caution">
    <text evidence="9">The sequence shown here is derived from an EMBL/GenBank/DDBJ whole genome shotgun (WGS) entry which is preliminary data.</text>
</comment>
<dbReference type="GO" id="GO:0043565">
    <property type="term" value="F:sequence-specific DNA binding"/>
    <property type="evidence" value="ECO:0007669"/>
    <property type="project" value="InterPro"/>
</dbReference>
<evidence type="ECO:0000313" key="9">
    <source>
        <dbReference type="EMBL" id="PAV67262.1"/>
    </source>
</evidence>
<protein>
    <recommendedName>
        <fullName evidence="8">HTH araC/xylS-type domain-containing protein</fullName>
    </recommendedName>
</protein>
<evidence type="ECO:0000259" key="8">
    <source>
        <dbReference type="PROSITE" id="PS01124"/>
    </source>
</evidence>
<dbReference type="GO" id="GO:0003700">
    <property type="term" value="F:DNA-binding transcription factor activity"/>
    <property type="evidence" value="ECO:0007669"/>
    <property type="project" value="InterPro"/>
</dbReference>
<dbReference type="InterPro" id="IPR017972">
    <property type="entry name" value="Cyt_P450_CS"/>
</dbReference>
<dbReference type="Proteomes" id="UP000218231">
    <property type="component" value="Unassembled WGS sequence"/>
</dbReference>
<dbReference type="GO" id="GO:0005634">
    <property type="term" value="C:nucleus"/>
    <property type="evidence" value="ECO:0007669"/>
    <property type="project" value="UniProtKB-SubCell"/>
</dbReference>
<dbReference type="PANTHER" id="PTHR46796:SF6">
    <property type="entry name" value="ARAC SUBFAMILY"/>
    <property type="match status" value="1"/>
</dbReference>
<dbReference type="InterPro" id="IPR009057">
    <property type="entry name" value="Homeodomain-like_sf"/>
</dbReference>
<gene>
    <name evidence="9" type="ORF">WR25_10351</name>
</gene>
<proteinExistence type="inferred from homology"/>
<keyword evidence="7" id="KW-0560">Oxidoreductase</keyword>
<keyword evidence="4 7" id="KW-0503">Monooxygenase</keyword>
<evidence type="ECO:0000313" key="10">
    <source>
        <dbReference type="Proteomes" id="UP000218231"/>
    </source>
</evidence>
<dbReference type="InterPro" id="IPR036396">
    <property type="entry name" value="Cyt_P450_sf"/>
</dbReference>
<dbReference type="PROSITE" id="PS00041">
    <property type="entry name" value="HTH_ARAC_FAMILY_1"/>
    <property type="match status" value="2"/>
</dbReference>
<dbReference type="InterPro" id="IPR018062">
    <property type="entry name" value="HTH_AraC-typ_CS"/>
</dbReference>
<keyword evidence="3" id="KW-0805">Transcription regulation</keyword>
<dbReference type="GO" id="GO:0016705">
    <property type="term" value="F:oxidoreductase activity, acting on paired donors, with incorporation or reduction of molecular oxygen"/>
    <property type="evidence" value="ECO:0007669"/>
    <property type="project" value="InterPro"/>
</dbReference>
<sequence length="392" mass="43227">MVRYASPVMHMRRTAMEDTIVGGQAIAKGDKVVLWYISANRDESAFPDADRFDVRRKGAQHVGFGAGQHVCVGSRLAEMQLRIAAAASVPVELHQRPEEPRRRSAGCVMERDATGMPSNETIIAKTLGRAPDRSVNIGAWQFARWRQFIGSYELPALVDPVFVVHVGGKPDTRLWEADQWSKSRSIPGCATIVPAGVSTGWRIDGELDVVTVSVPVDELQRQSAVDQFRAMRFAFADPLGIALTRQILGELYAAQTEERANYIDTLLGALRGTTPVADAAFPSTDFSAYRIHQIMNDILAHPEGDHTLEALAQRAGLTPSHFCRVFKKSTGTTPHQYVMKARLDRAQELLGASDMSIAAIADRLGFTSQSHFTRAFRQYAGQTPSGWRHTIQ</sequence>
<name>A0A2A2K053_9BILA</name>
<dbReference type="OrthoDB" id="3945418at2759"/>
<dbReference type="SUPFAM" id="SSF48264">
    <property type="entry name" value="Cytochrome P450"/>
    <property type="match status" value="1"/>
</dbReference>
<dbReference type="Gene3D" id="1.10.10.60">
    <property type="entry name" value="Homeodomain-like"/>
    <property type="match status" value="2"/>
</dbReference>
<dbReference type="PROSITE" id="PS01124">
    <property type="entry name" value="HTH_ARAC_FAMILY_2"/>
    <property type="match status" value="1"/>
</dbReference>